<evidence type="ECO:0000256" key="1">
    <source>
        <dbReference type="ARBA" id="ARBA00010396"/>
    </source>
</evidence>
<comment type="caution">
    <text evidence="8">The sequence shown here is derived from an EMBL/GenBank/DDBJ whole genome shotgun (WGS) entry which is preliminary data.</text>
</comment>
<dbReference type="Proteomes" id="UP001158067">
    <property type="component" value="Unassembled WGS sequence"/>
</dbReference>
<gene>
    <name evidence="6" type="primary">rsmH</name>
    <name evidence="8" type="ORF">SAMN06265222_103202</name>
</gene>
<comment type="similarity">
    <text evidence="1 6">Belongs to the methyltransferase superfamily. RsmH family.</text>
</comment>
<dbReference type="RefSeq" id="WP_430438313.1">
    <property type="nucleotide sequence ID" value="NZ_FXUG01000003.1"/>
</dbReference>
<feature type="binding site" evidence="6">
    <location>
        <position position="110"/>
    </location>
    <ligand>
        <name>S-adenosyl-L-methionine</name>
        <dbReference type="ChEBI" id="CHEBI:59789"/>
    </ligand>
</feature>
<dbReference type="InterPro" id="IPR023397">
    <property type="entry name" value="SAM-dep_MeTrfase_MraW_recog"/>
</dbReference>
<comment type="catalytic activity">
    <reaction evidence="6">
        <text>cytidine(1402) in 16S rRNA + S-adenosyl-L-methionine = N(4)-methylcytidine(1402) in 16S rRNA + S-adenosyl-L-homocysteine + H(+)</text>
        <dbReference type="Rhea" id="RHEA:42928"/>
        <dbReference type="Rhea" id="RHEA-COMP:10286"/>
        <dbReference type="Rhea" id="RHEA-COMP:10287"/>
        <dbReference type="ChEBI" id="CHEBI:15378"/>
        <dbReference type="ChEBI" id="CHEBI:57856"/>
        <dbReference type="ChEBI" id="CHEBI:59789"/>
        <dbReference type="ChEBI" id="CHEBI:74506"/>
        <dbReference type="ChEBI" id="CHEBI:82748"/>
        <dbReference type="EC" id="2.1.1.199"/>
    </reaction>
</comment>
<keyword evidence="6" id="KW-0963">Cytoplasm</keyword>
<feature type="compositionally biased region" description="Low complexity" evidence="7">
    <location>
        <begin position="7"/>
        <end position="25"/>
    </location>
</feature>
<dbReference type="SUPFAM" id="SSF53335">
    <property type="entry name" value="S-adenosyl-L-methionine-dependent methyltransferases"/>
    <property type="match status" value="1"/>
</dbReference>
<accession>A0ABY1PX80</accession>
<dbReference type="HAMAP" id="MF_01007">
    <property type="entry name" value="16SrRNA_methyltr_H"/>
    <property type="match status" value="1"/>
</dbReference>
<reference evidence="8 9" key="1">
    <citation type="submission" date="2017-05" db="EMBL/GenBank/DDBJ databases">
        <authorList>
            <person name="Varghese N."/>
            <person name="Submissions S."/>
        </authorList>
    </citation>
    <scope>NUCLEOTIDE SEQUENCE [LARGE SCALE GENOMIC DNA]</scope>
    <source>
        <strain evidence="8 9">DSM 25457</strain>
    </source>
</reference>
<evidence type="ECO:0000313" key="8">
    <source>
        <dbReference type="EMBL" id="SMP50984.1"/>
    </source>
</evidence>
<evidence type="ECO:0000256" key="3">
    <source>
        <dbReference type="ARBA" id="ARBA00022603"/>
    </source>
</evidence>
<dbReference type="PIRSF" id="PIRSF004486">
    <property type="entry name" value="MraW"/>
    <property type="match status" value="1"/>
</dbReference>
<protein>
    <recommendedName>
        <fullName evidence="6">Ribosomal RNA small subunit methyltransferase H</fullName>
        <ecNumber evidence="6">2.1.1.199</ecNumber>
    </recommendedName>
    <alternativeName>
        <fullName evidence="6">16S rRNA m(4)C1402 methyltransferase</fullName>
    </alternativeName>
    <alternativeName>
        <fullName evidence="6">rRNA (cytosine-N(4)-)-methyltransferase RsmH</fullName>
    </alternativeName>
</protein>
<name>A0ABY1PX80_9BACT</name>
<comment type="subcellular location">
    <subcellularLocation>
        <location evidence="6">Cytoplasm</location>
    </subcellularLocation>
</comment>
<feature type="binding site" evidence="6">
    <location>
        <position position="159"/>
    </location>
    <ligand>
        <name>S-adenosyl-L-methionine</name>
        <dbReference type="ChEBI" id="CHEBI:59789"/>
    </ligand>
</feature>
<evidence type="ECO:0000313" key="9">
    <source>
        <dbReference type="Proteomes" id="UP001158067"/>
    </source>
</evidence>
<comment type="function">
    <text evidence="6">Specifically methylates the N4 position of cytidine in position 1402 (C1402) of 16S rRNA.</text>
</comment>
<dbReference type="Gene3D" id="3.40.50.150">
    <property type="entry name" value="Vaccinia Virus protein VP39"/>
    <property type="match status" value="1"/>
</dbReference>
<dbReference type="PANTHER" id="PTHR11265:SF0">
    <property type="entry name" value="12S RRNA N4-METHYLCYTIDINE METHYLTRANSFERASE"/>
    <property type="match status" value="1"/>
</dbReference>
<dbReference type="SUPFAM" id="SSF81799">
    <property type="entry name" value="Putative methyltransferase TM0872, insert domain"/>
    <property type="match status" value="1"/>
</dbReference>
<proteinExistence type="inferred from homology"/>
<dbReference type="EC" id="2.1.1.199" evidence="6"/>
<dbReference type="NCBIfam" id="TIGR00006">
    <property type="entry name" value="16S rRNA (cytosine(1402)-N(4))-methyltransferase RsmH"/>
    <property type="match status" value="1"/>
</dbReference>
<keyword evidence="5 6" id="KW-0949">S-adenosyl-L-methionine</keyword>
<organism evidence="8 9">
    <name type="scientific">Neorhodopirellula lusitana</name>
    <dbReference type="NCBI Taxonomy" id="445327"/>
    <lineage>
        <taxon>Bacteria</taxon>
        <taxon>Pseudomonadati</taxon>
        <taxon>Planctomycetota</taxon>
        <taxon>Planctomycetia</taxon>
        <taxon>Pirellulales</taxon>
        <taxon>Pirellulaceae</taxon>
        <taxon>Neorhodopirellula</taxon>
    </lineage>
</organism>
<evidence type="ECO:0000256" key="7">
    <source>
        <dbReference type="SAM" id="MobiDB-lite"/>
    </source>
</evidence>
<keyword evidence="3 6" id="KW-0489">Methyltransferase</keyword>
<dbReference type="PANTHER" id="PTHR11265">
    <property type="entry name" value="S-ADENOSYL-METHYLTRANSFERASE MRAW"/>
    <property type="match status" value="1"/>
</dbReference>
<dbReference type="InterPro" id="IPR002903">
    <property type="entry name" value="RsmH"/>
</dbReference>
<feature type="binding site" evidence="6">
    <location>
        <position position="166"/>
    </location>
    <ligand>
        <name>S-adenosyl-L-methionine</name>
        <dbReference type="ChEBI" id="CHEBI:59789"/>
    </ligand>
</feature>
<keyword evidence="4 6" id="KW-0808">Transferase</keyword>
<dbReference type="Pfam" id="PF01795">
    <property type="entry name" value="Methyltransf_5"/>
    <property type="match status" value="1"/>
</dbReference>
<evidence type="ECO:0000256" key="2">
    <source>
        <dbReference type="ARBA" id="ARBA00022552"/>
    </source>
</evidence>
<keyword evidence="9" id="KW-1185">Reference proteome</keyword>
<dbReference type="EMBL" id="FXUG01000003">
    <property type="protein sequence ID" value="SMP50984.1"/>
    <property type="molecule type" value="Genomic_DNA"/>
</dbReference>
<evidence type="ECO:0000256" key="4">
    <source>
        <dbReference type="ARBA" id="ARBA00022679"/>
    </source>
</evidence>
<evidence type="ECO:0000256" key="6">
    <source>
        <dbReference type="HAMAP-Rule" id="MF_01007"/>
    </source>
</evidence>
<feature type="binding site" evidence="6">
    <location>
        <position position="138"/>
    </location>
    <ligand>
        <name>S-adenosyl-L-methionine</name>
        <dbReference type="ChEBI" id="CHEBI:59789"/>
    </ligand>
</feature>
<dbReference type="Gene3D" id="1.10.150.170">
    <property type="entry name" value="Putative methyltransferase TM0872, insert domain"/>
    <property type="match status" value="1"/>
</dbReference>
<keyword evidence="2 6" id="KW-0698">rRNA processing</keyword>
<sequence length="353" mass="38740">MTHSTNESSQPEPASPPETTSTKPAAATEHVSVMPDEIVHWVGEIQPRTIIDGTYGGGGHTRLLLNVLATDPLGDTASASTPAGSGEAVNPAEAADSNAQRLAPLIIGMDRDPGVIARDDQPGGPGSDPRIELFTGSYEKSPAALAHCDRTHADALVLDLGLSSDQLADRERGFSFTIADAPLDLRFDPESDIPAYQWLAFNEEKDIADAIYQYGEERYSRRIARQICLRSKQRDPVRTVGDLVDICRRCVPRSKNHDIHPATRTFQALRIAVNDELGILERTLASAPDWIAPGGRIAAISFHSLEDRIVKNAFRDDDRWEVLTRKPLRPTDAELQYNTRSRSAKLRVAQRLP</sequence>
<dbReference type="InterPro" id="IPR029063">
    <property type="entry name" value="SAM-dependent_MTases_sf"/>
</dbReference>
<evidence type="ECO:0000256" key="5">
    <source>
        <dbReference type="ARBA" id="ARBA00022691"/>
    </source>
</evidence>
<feature type="region of interest" description="Disordered" evidence="7">
    <location>
        <begin position="1"/>
        <end position="25"/>
    </location>
</feature>
<feature type="binding site" evidence="6">
    <location>
        <begin position="58"/>
        <end position="60"/>
    </location>
    <ligand>
        <name>S-adenosyl-L-methionine</name>
        <dbReference type="ChEBI" id="CHEBI:59789"/>
    </ligand>
</feature>